<evidence type="ECO:0000313" key="1">
    <source>
        <dbReference type="EnsemblMetazoa" id="PPA36448.1"/>
    </source>
</evidence>
<proteinExistence type="predicted"/>
<gene>
    <name evidence="1" type="primary">WBGene00274817</name>
</gene>
<reference evidence="1" key="2">
    <citation type="submission" date="2022-06" db="UniProtKB">
        <authorList>
            <consortium name="EnsemblMetazoa"/>
        </authorList>
    </citation>
    <scope>IDENTIFICATION</scope>
    <source>
        <strain evidence="1">PS312</strain>
    </source>
</reference>
<organism evidence="1 2">
    <name type="scientific">Pristionchus pacificus</name>
    <name type="common">Parasitic nematode worm</name>
    <dbReference type="NCBI Taxonomy" id="54126"/>
    <lineage>
        <taxon>Eukaryota</taxon>
        <taxon>Metazoa</taxon>
        <taxon>Ecdysozoa</taxon>
        <taxon>Nematoda</taxon>
        <taxon>Chromadorea</taxon>
        <taxon>Rhabditida</taxon>
        <taxon>Rhabditina</taxon>
        <taxon>Diplogasteromorpha</taxon>
        <taxon>Diplogasteroidea</taxon>
        <taxon>Neodiplogasteridae</taxon>
        <taxon>Pristionchus</taxon>
    </lineage>
</organism>
<reference evidence="2" key="1">
    <citation type="journal article" date="2008" name="Nat. Genet.">
        <title>The Pristionchus pacificus genome provides a unique perspective on nematode lifestyle and parasitism.</title>
        <authorList>
            <person name="Dieterich C."/>
            <person name="Clifton S.W."/>
            <person name="Schuster L.N."/>
            <person name="Chinwalla A."/>
            <person name="Delehaunty K."/>
            <person name="Dinkelacker I."/>
            <person name="Fulton L."/>
            <person name="Fulton R."/>
            <person name="Godfrey J."/>
            <person name="Minx P."/>
            <person name="Mitreva M."/>
            <person name="Roeseler W."/>
            <person name="Tian H."/>
            <person name="Witte H."/>
            <person name="Yang S.P."/>
            <person name="Wilson R.K."/>
            <person name="Sommer R.J."/>
        </authorList>
    </citation>
    <scope>NUCLEOTIDE SEQUENCE [LARGE SCALE GENOMIC DNA]</scope>
    <source>
        <strain evidence="2">PS312</strain>
    </source>
</reference>
<evidence type="ECO:0000313" key="2">
    <source>
        <dbReference type="Proteomes" id="UP000005239"/>
    </source>
</evidence>
<sequence>MRLWPLLIISAGLVESMVNFANSALYDIYDFKGVKEVSIPKCDNGCLIFAATKGEGFIQEPDGLEPYSNNLYIYDESGAKDSIAKIATQRDANQRKIPLTLDGQRKVTVKNLNEPDHEKLVTQSIVLYVVKKTEAAQFSYEVIDTYYSQGTIITPSSDIITILSADFFGVQAAATTDANSATVRLVGFDNALDNNTDGCPYAYKTPESPSFPGFSLRTTTSILSIVVGKYSALKLQTQTQFPDTYRDISLDGFITSPGWNGCSNGGFQSFRTPDDSPSDSYILTNNDDFFQVNVTVLPNFDEKHSLTITNMKSFGDSKTVTGTSQQQFRFDKTNYILCEFDNMKGDQGFLLRYSSALIPKITTAGPISSTTTSAPTTTSSEQPATTSGALEITGMISPMLLFWAFI</sequence>
<dbReference type="Proteomes" id="UP000005239">
    <property type="component" value="Unassembled WGS sequence"/>
</dbReference>
<accession>A0A2A6CVA6</accession>
<accession>A0A8R1UT44</accession>
<name>A0A2A6CVA6_PRIPA</name>
<protein>
    <submittedName>
        <fullName evidence="1">Uncharacterized protein</fullName>
    </submittedName>
</protein>
<dbReference type="EnsemblMetazoa" id="PPA36448.1">
    <property type="protein sequence ID" value="PPA36448.1"/>
    <property type="gene ID" value="WBGene00274817"/>
</dbReference>
<keyword evidence="2" id="KW-1185">Reference proteome</keyword>
<dbReference type="AlphaFoldDB" id="A0A2A6CVA6"/>